<dbReference type="Pfam" id="PF00271">
    <property type="entry name" value="Helicase_C"/>
    <property type="match status" value="1"/>
</dbReference>
<proteinExistence type="predicted"/>
<feature type="domain" description="Helicase C-terminal" evidence="1">
    <location>
        <begin position="1"/>
        <end position="96"/>
    </location>
</feature>
<protein>
    <recommendedName>
        <fullName evidence="1">Helicase C-terminal domain-containing protein</fullName>
    </recommendedName>
</protein>
<gene>
    <name evidence="2" type="ORF">AMON00008_LOCUS62922</name>
</gene>
<dbReference type="AlphaFoldDB" id="A0A7S4WJ87"/>
<organism evidence="2">
    <name type="scientific">Alexandrium monilatum</name>
    <dbReference type="NCBI Taxonomy" id="311494"/>
    <lineage>
        <taxon>Eukaryota</taxon>
        <taxon>Sar</taxon>
        <taxon>Alveolata</taxon>
        <taxon>Dinophyceae</taxon>
        <taxon>Gonyaulacales</taxon>
        <taxon>Pyrocystaceae</taxon>
        <taxon>Alexandrium</taxon>
    </lineage>
</organism>
<dbReference type="SMART" id="SM00490">
    <property type="entry name" value="HELICc"/>
    <property type="match status" value="1"/>
</dbReference>
<dbReference type="InterPro" id="IPR027417">
    <property type="entry name" value="P-loop_NTPase"/>
</dbReference>
<name>A0A7S4WJ87_9DINO</name>
<dbReference type="SUPFAM" id="SSF52540">
    <property type="entry name" value="P-loop containing nucleoside triphosphate hydrolases"/>
    <property type="match status" value="1"/>
</dbReference>
<dbReference type="PANTHER" id="PTHR47958">
    <property type="entry name" value="ATP-DEPENDENT RNA HELICASE DBP3"/>
    <property type="match status" value="1"/>
</dbReference>
<accession>A0A7S4WJ87</accession>
<sequence>MRRFRDGRLQTLVATDVAGRGLDLPEVQCVVNYDLPATLDEYVHRIGRTGRAGRRGMAISLFVSRGEGENLSIAHGLFNMLRRQGVTIPEGLEVDVSTRLSERERERQARVLAHQA</sequence>
<evidence type="ECO:0000259" key="1">
    <source>
        <dbReference type="PROSITE" id="PS51194"/>
    </source>
</evidence>
<evidence type="ECO:0000313" key="2">
    <source>
        <dbReference type="EMBL" id="CAE4665991.1"/>
    </source>
</evidence>
<dbReference type="Gene3D" id="3.40.50.300">
    <property type="entry name" value="P-loop containing nucleotide triphosphate hydrolases"/>
    <property type="match status" value="1"/>
</dbReference>
<dbReference type="EMBL" id="HBNR01087771">
    <property type="protein sequence ID" value="CAE4665991.1"/>
    <property type="molecule type" value="Transcribed_RNA"/>
</dbReference>
<reference evidence="2" key="1">
    <citation type="submission" date="2021-01" db="EMBL/GenBank/DDBJ databases">
        <authorList>
            <person name="Corre E."/>
            <person name="Pelletier E."/>
            <person name="Niang G."/>
            <person name="Scheremetjew M."/>
            <person name="Finn R."/>
            <person name="Kale V."/>
            <person name="Holt S."/>
            <person name="Cochrane G."/>
            <person name="Meng A."/>
            <person name="Brown T."/>
            <person name="Cohen L."/>
        </authorList>
    </citation>
    <scope>NUCLEOTIDE SEQUENCE</scope>
    <source>
        <strain evidence="2">CCMP3105</strain>
    </source>
</reference>
<dbReference type="InterPro" id="IPR001650">
    <property type="entry name" value="Helicase_C-like"/>
</dbReference>
<dbReference type="PROSITE" id="PS51194">
    <property type="entry name" value="HELICASE_CTER"/>
    <property type="match status" value="1"/>
</dbReference>